<dbReference type="NCBIfam" id="TIGR03423">
    <property type="entry name" value="pbp2_mrdA"/>
    <property type="match status" value="1"/>
</dbReference>
<keyword evidence="8" id="KW-0378">Hydrolase</keyword>
<dbReference type="SUPFAM" id="SSF56519">
    <property type="entry name" value="Penicillin binding protein dimerisation domain"/>
    <property type="match status" value="1"/>
</dbReference>
<evidence type="ECO:0000256" key="1">
    <source>
        <dbReference type="ARBA" id="ARBA00004167"/>
    </source>
</evidence>
<organism evidence="17 18">
    <name type="scientific">Pseudoruegeria aquimaris</name>
    <dbReference type="NCBI Taxonomy" id="393663"/>
    <lineage>
        <taxon>Bacteria</taxon>
        <taxon>Pseudomonadati</taxon>
        <taxon>Pseudomonadota</taxon>
        <taxon>Alphaproteobacteria</taxon>
        <taxon>Rhodobacterales</taxon>
        <taxon>Roseobacteraceae</taxon>
        <taxon>Pseudoruegeria</taxon>
    </lineage>
</organism>
<dbReference type="InterPro" id="IPR036138">
    <property type="entry name" value="PBP_dimer_sf"/>
</dbReference>
<evidence type="ECO:0000313" key="18">
    <source>
        <dbReference type="Proteomes" id="UP000193409"/>
    </source>
</evidence>
<evidence type="ECO:0000256" key="6">
    <source>
        <dbReference type="ARBA" id="ARBA00022670"/>
    </source>
</evidence>
<dbReference type="Pfam" id="PF03717">
    <property type="entry name" value="PBP_dimer"/>
    <property type="match status" value="1"/>
</dbReference>
<dbReference type="AlphaFoldDB" id="A0A1Y5RFA3"/>
<dbReference type="PANTHER" id="PTHR30627:SF2">
    <property type="entry name" value="PEPTIDOGLYCAN D,D-TRANSPEPTIDASE MRDA"/>
    <property type="match status" value="1"/>
</dbReference>
<dbReference type="FunFam" id="3.40.710.10:FF:000024">
    <property type="entry name" value="Penicillin-binding protein 2"/>
    <property type="match status" value="1"/>
</dbReference>
<name>A0A1Y5RFA3_9RHOB</name>
<dbReference type="InterPro" id="IPR017790">
    <property type="entry name" value="Penicillin-binding_protein_2"/>
</dbReference>
<dbReference type="EMBL" id="FWFQ01000002">
    <property type="protein sequence ID" value="SLN15766.1"/>
    <property type="molecule type" value="Genomic_DNA"/>
</dbReference>
<dbReference type="PANTHER" id="PTHR30627">
    <property type="entry name" value="PEPTIDOGLYCAN D,D-TRANSPEPTIDASE"/>
    <property type="match status" value="1"/>
</dbReference>
<keyword evidence="7 14" id="KW-0812">Transmembrane</keyword>
<dbReference type="InterPro" id="IPR001460">
    <property type="entry name" value="PCN-bd_Tpept"/>
</dbReference>
<dbReference type="Proteomes" id="UP000193409">
    <property type="component" value="Unassembled WGS sequence"/>
</dbReference>
<keyword evidence="9" id="KW-0133">Cell shape</keyword>
<evidence type="ECO:0000256" key="3">
    <source>
        <dbReference type="ARBA" id="ARBA00022475"/>
    </source>
</evidence>
<accession>A0A1Y5RFA3</accession>
<feature type="domain" description="Penicillin-binding protein transpeptidase" evidence="15">
    <location>
        <begin position="269"/>
        <end position="603"/>
    </location>
</feature>
<dbReference type="InterPro" id="IPR050515">
    <property type="entry name" value="Beta-lactam/transpept"/>
</dbReference>
<reference evidence="17 18" key="1">
    <citation type="submission" date="2017-03" db="EMBL/GenBank/DDBJ databases">
        <authorList>
            <person name="Afonso C.L."/>
            <person name="Miller P.J."/>
            <person name="Scott M.A."/>
            <person name="Spackman E."/>
            <person name="Goraichik I."/>
            <person name="Dimitrov K.M."/>
            <person name="Suarez D.L."/>
            <person name="Swayne D.E."/>
        </authorList>
    </citation>
    <scope>NUCLEOTIDE SEQUENCE [LARGE SCALE GENOMIC DNA]</scope>
    <source>
        <strain evidence="17 18">CECT 7680</strain>
    </source>
</reference>
<keyword evidence="5" id="KW-0121">Carboxypeptidase</keyword>
<keyword evidence="4" id="KW-0997">Cell inner membrane</keyword>
<dbReference type="GO" id="GO:0008360">
    <property type="term" value="P:regulation of cell shape"/>
    <property type="evidence" value="ECO:0007669"/>
    <property type="project" value="UniProtKB-KW"/>
</dbReference>
<evidence type="ECO:0000256" key="4">
    <source>
        <dbReference type="ARBA" id="ARBA00022519"/>
    </source>
</evidence>
<keyword evidence="11 14" id="KW-1133">Transmembrane helix</keyword>
<evidence type="ECO:0000259" key="15">
    <source>
        <dbReference type="Pfam" id="PF00905"/>
    </source>
</evidence>
<dbReference type="Gene3D" id="3.40.710.10">
    <property type="entry name" value="DD-peptidase/beta-lactamase superfamily"/>
    <property type="match status" value="1"/>
</dbReference>
<dbReference type="Gene3D" id="3.30.1390.30">
    <property type="entry name" value="Penicillin-binding protein 2a, domain 3"/>
    <property type="match status" value="1"/>
</dbReference>
<comment type="subcellular location">
    <subcellularLocation>
        <location evidence="2">Cell membrane</location>
    </subcellularLocation>
    <subcellularLocation>
        <location evidence="1">Membrane</location>
        <topology evidence="1">Single-pass membrane protein</topology>
    </subcellularLocation>
</comment>
<keyword evidence="12 14" id="KW-0472">Membrane</keyword>
<keyword evidence="10" id="KW-0573">Peptidoglycan synthesis</keyword>
<dbReference type="GO" id="GO:0008658">
    <property type="term" value="F:penicillin binding"/>
    <property type="evidence" value="ECO:0007669"/>
    <property type="project" value="InterPro"/>
</dbReference>
<evidence type="ECO:0000256" key="9">
    <source>
        <dbReference type="ARBA" id="ARBA00022960"/>
    </source>
</evidence>
<evidence type="ECO:0000256" key="7">
    <source>
        <dbReference type="ARBA" id="ARBA00022692"/>
    </source>
</evidence>
<dbReference type="InterPro" id="IPR005311">
    <property type="entry name" value="PBP_dimer"/>
</dbReference>
<proteinExistence type="predicted"/>
<dbReference type="InterPro" id="IPR012338">
    <property type="entry name" value="Beta-lactam/transpept-like"/>
</dbReference>
<protein>
    <submittedName>
        <fullName evidence="17">Stage V sporulation protein D</fullName>
    </submittedName>
</protein>
<dbReference type="OrthoDB" id="9766847at2"/>
<evidence type="ECO:0000256" key="8">
    <source>
        <dbReference type="ARBA" id="ARBA00022801"/>
    </source>
</evidence>
<keyword evidence="3" id="KW-1003">Cell membrane</keyword>
<dbReference type="SUPFAM" id="SSF56601">
    <property type="entry name" value="beta-lactamase/transpeptidase-like"/>
    <property type="match status" value="1"/>
</dbReference>
<evidence type="ECO:0000256" key="2">
    <source>
        <dbReference type="ARBA" id="ARBA00004236"/>
    </source>
</evidence>
<dbReference type="RefSeq" id="WP_085866996.1">
    <property type="nucleotide sequence ID" value="NZ_FWFQ01000002.1"/>
</dbReference>
<feature type="domain" description="Penicillin-binding protein dimerisation" evidence="16">
    <location>
        <begin position="63"/>
        <end position="235"/>
    </location>
</feature>
<evidence type="ECO:0000256" key="12">
    <source>
        <dbReference type="ARBA" id="ARBA00023136"/>
    </source>
</evidence>
<keyword evidence="18" id="KW-1185">Reference proteome</keyword>
<sequence length="647" mass="71697">MKRSPKDTAESSRRISRRGLLVGGIQLAFIGVLGLRMRQLQVKEADQYRLLAEENRINIRLLPPPRGLIYDRNGITVADNTQNYRIVMVREDAGDVDEVIARLQKLVYLEPADLERARKEIKRRSPFVPVTITDRITWEEFSRVAVNSPALPGITPEVGLSRYYPQYEDYAHIVGYVGPVSDYDLSRIDDQDPLLQIPKFQIGKSGIETKMEKVLRGSAGAKQIEVNAVGRVMRELGRREGDPGENLQLSIDSRLQNYVQARLGEESAAAVVLDTRTGDILAAGSTPSFDPNKFVRGISVKDYAELTGNKYRPLANKSVQGTYPPGSTFKMVVALAALEEGAVKPGETVYCPGYMELGDRRFHCWKRGGHGQVDLNKSLQQSCDVYYYDLSLRIGVDKIAEMARRLGLGTRFDVEMSAVAEGLIPTRAWKQEVRGQAWLKGDTLNASIGQGFVLASPLQLAVMTARLATGKEVVPRLIKAINDVEQPIKGGGDLGFSPSFLREVQEGMYNVSNSRRGTAYSMRIVEDAFRMAGKTGTSQVRNITAAERARGVVRNADLPWERRDHALFVSYAPYDDPRIAVSVVVEHGGGGSTAAAPIARDIVLQALYEGTPPLTAYPQKDRPRIESQQKKLVLRDFDNFGKGKTRA</sequence>
<evidence type="ECO:0000313" key="17">
    <source>
        <dbReference type="EMBL" id="SLN15766.1"/>
    </source>
</evidence>
<evidence type="ECO:0000259" key="16">
    <source>
        <dbReference type="Pfam" id="PF03717"/>
    </source>
</evidence>
<feature type="transmembrane region" description="Helical" evidence="14">
    <location>
        <begin position="20"/>
        <end position="37"/>
    </location>
</feature>
<dbReference type="GO" id="GO:0009002">
    <property type="term" value="F:serine-type D-Ala-D-Ala carboxypeptidase activity"/>
    <property type="evidence" value="ECO:0007669"/>
    <property type="project" value="InterPro"/>
</dbReference>
<gene>
    <name evidence="17" type="primary">spoVD</name>
    <name evidence="17" type="ORF">PSA7680_00419</name>
</gene>
<evidence type="ECO:0000256" key="13">
    <source>
        <dbReference type="ARBA" id="ARBA00023316"/>
    </source>
</evidence>
<evidence type="ECO:0000256" key="5">
    <source>
        <dbReference type="ARBA" id="ARBA00022645"/>
    </source>
</evidence>
<evidence type="ECO:0000256" key="11">
    <source>
        <dbReference type="ARBA" id="ARBA00022989"/>
    </source>
</evidence>
<dbReference type="GO" id="GO:0071555">
    <property type="term" value="P:cell wall organization"/>
    <property type="evidence" value="ECO:0007669"/>
    <property type="project" value="UniProtKB-KW"/>
</dbReference>
<dbReference type="GO" id="GO:0071972">
    <property type="term" value="F:peptidoglycan L,D-transpeptidase activity"/>
    <property type="evidence" value="ECO:0007669"/>
    <property type="project" value="TreeGrafter"/>
</dbReference>
<keyword evidence="13" id="KW-0961">Cell wall biogenesis/degradation</keyword>
<dbReference type="Gene3D" id="3.90.1310.10">
    <property type="entry name" value="Penicillin-binding protein 2a (Domain 2)"/>
    <property type="match status" value="1"/>
</dbReference>
<dbReference type="GO" id="GO:0009252">
    <property type="term" value="P:peptidoglycan biosynthetic process"/>
    <property type="evidence" value="ECO:0007669"/>
    <property type="project" value="UniProtKB-KW"/>
</dbReference>
<dbReference type="GO" id="GO:0006508">
    <property type="term" value="P:proteolysis"/>
    <property type="evidence" value="ECO:0007669"/>
    <property type="project" value="UniProtKB-KW"/>
</dbReference>
<evidence type="ECO:0000256" key="10">
    <source>
        <dbReference type="ARBA" id="ARBA00022984"/>
    </source>
</evidence>
<dbReference type="Pfam" id="PF00905">
    <property type="entry name" value="Transpeptidase"/>
    <property type="match status" value="1"/>
</dbReference>
<evidence type="ECO:0000256" key="14">
    <source>
        <dbReference type="SAM" id="Phobius"/>
    </source>
</evidence>
<dbReference type="GO" id="GO:0005886">
    <property type="term" value="C:plasma membrane"/>
    <property type="evidence" value="ECO:0007669"/>
    <property type="project" value="UniProtKB-SubCell"/>
</dbReference>
<keyword evidence="6" id="KW-0645">Protease</keyword>